<comment type="caution">
    <text evidence="2">The sequence shown here is derived from an EMBL/GenBank/DDBJ whole genome shotgun (WGS) entry which is preliminary data.</text>
</comment>
<feature type="region of interest" description="Disordered" evidence="1">
    <location>
        <begin position="784"/>
        <end position="822"/>
    </location>
</feature>
<name>Q08TC0_STIAD</name>
<feature type="region of interest" description="Disordered" evidence="1">
    <location>
        <begin position="699"/>
        <end position="737"/>
    </location>
</feature>
<evidence type="ECO:0000313" key="3">
    <source>
        <dbReference type="Proteomes" id="UP000032702"/>
    </source>
</evidence>
<dbReference type="AlphaFoldDB" id="Q08TC0"/>
<dbReference type="EMBL" id="AAMD01000149">
    <property type="protein sequence ID" value="EAU63718.1"/>
    <property type="molecule type" value="Genomic_DNA"/>
</dbReference>
<feature type="region of interest" description="Disordered" evidence="1">
    <location>
        <begin position="1"/>
        <end position="72"/>
    </location>
</feature>
<sequence>MEGPGAGVDEPQGAVRARDGQVPPSRRDGQGVQGRGGLGEHPVHGRRQGEDARGPVVSAHGEPLPVRGERDGVHRARVSVEDPAQASARLPHPGRAVIAARGEPLAIRGEGEPVDAPVMLPQQPALARGELPQAHLAVPVARRELLPVRREGHGPEDAELFAEHPALARAHVPLAQGLILSPRDGGVPERGEGQGPDRPPVLQRARGAPLQVPELCAGLPQGVDEDIPPVGRTLELAEGAHARREGPLQRAGGHVPEAQQVISPVAGEQVPSVGRERNAIHGARVAREHLALARVQLPQSRGAVLAGGGGEPLIRREHQPPHLIGMSREDPGLAPLQLPDADRVVVAARDEAPAIPGEGHVVQRLRVAAQHGGQAPRLRVRGQDAHRGPPGEVGREAAQPGDGLVWVLLHGGAGVEQGELVGSLQGQLPRVLRVAPGRLGLHLLALGTVPLGDDAPHAHRAHAGQQQQRHRRHRHGRPVAAHEAQGPLPERVHVRADNLPRLEAPQVLRQLARGGVALRGLARHRLGHQREQVLGDAALALAKWRGRVLHHLLEDLIRGAAIVGLRARQQVVEDGAQGVHIGALVHGVGGGLLRGHVGRGANDGAQPGEAPVLGSRLARLRESLGPGALSAQVLGQPPVDDHRLPEVSHQHVGRLEVPVDDALGVGVGDGLGHREHVRQQRQPLLQRLLLGEDVRQRAARDELHREEGLAAGPTPRFVDGDDGGVLEAGGDEGLGDEARLHVPAGRQQLLDGHGPVQALVPGPEDAADAPLRQLPDERVAARFHRGQRQDRHVHGSGRGASRQRGRRFQGRGLPSVGRRGPGRLGLIHERSLRHGGVGQLPRAVGLTAPACRRTSPTSSPSGIFQGVRGKEPLHAPPEVVAPGGVTVAPVVLPVLGAVPGLGEHGEDALVAVAQLLEDAAVHPHLEGGGGRHLGEREHVGVPFAGDGEGARLAEDVAEDFGGAQPEVQRHEAPQRSAQHPMDARLAALVHEVELLVGQGQHLVQEEGAGGLAAEVLHGAGGAAVGHAGERHGADAPRVDEVVHHRGEAPQLQVVQPVEHHHQRAGAGPGGLVEDHLARGADRELRGLHAVAGEAAPGDAARAVAQGGGGAAGHVEEVVAAADAVVDEEGVERVLEPPALGVLEGVLDIGVMGQGERPGPEAGGDPLQGQGLAAPVLEAARDEHALGAAPDKGGGLGVDDGGALGEGSFFQEVAVHGGGFRP</sequence>
<feature type="compositionally biased region" description="Acidic residues" evidence="1">
    <location>
        <begin position="720"/>
        <end position="735"/>
    </location>
</feature>
<organism evidence="2 3">
    <name type="scientific">Stigmatella aurantiaca (strain DW4/3-1)</name>
    <dbReference type="NCBI Taxonomy" id="378806"/>
    <lineage>
        <taxon>Bacteria</taxon>
        <taxon>Pseudomonadati</taxon>
        <taxon>Myxococcota</taxon>
        <taxon>Myxococcia</taxon>
        <taxon>Myxococcales</taxon>
        <taxon>Cystobacterineae</taxon>
        <taxon>Archangiaceae</taxon>
        <taxon>Stigmatella</taxon>
    </lineage>
</organism>
<dbReference type="Proteomes" id="UP000032702">
    <property type="component" value="Unassembled WGS sequence"/>
</dbReference>
<evidence type="ECO:0000256" key="1">
    <source>
        <dbReference type="SAM" id="MobiDB-lite"/>
    </source>
</evidence>
<evidence type="ECO:0000313" key="2">
    <source>
        <dbReference type="EMBL" id="EAU63718.1"/>
    </source>
</evidence>
<feature type="region of interest" description="Disordered" evidence="1">
    <location>
        <begin position="455"/>
        <end position="484"/>
    </location>
</feature>
<accession>Q08TC0</accession>
<protein>
    <submittedName>
        <fullName evidence="2">Uncharacterized protein</fullName>
    </submittedName>
</protein>
<feature type="compositionally biased region" description="Basic and acidic residues" evidence="1">
    <location>
        <begin position="41"/>
        <end position="53"/>
    </location>
</feature>
<proteinExistence type="predicted"/>
<reference evidence="2 3" key="1">
    <citation type="submission" date="2006-04" db="EMBL/GenBank/DDBJ databases">
        <authorList>
            <person name="Nierman W.C."/>
        </authorList>
    </citation>
    <scope>NUCLEOTIDE SEQUENCE [LARGE SCALE GENOMIC DNA]</scope>
    <source>
        <strain evidence="2 3">DW4/3-1</strain>
    </source>
</reference>
<feature type="compositionally biased region" description="Basic and acidic residues" evidence="1">
    <location>
        <begin position="699"/>
        <end position="708"/>
    </location>
</feature>
<feature type="compositionally biased region" description="Basic residues" evidence="1">
    <location>
        <begin position="458"/>
        <end position="477"/>
    </location>
</feature>
<gene>
    <name evidence="2" type="ORF">STIAU_3224</name>
</gene>